<dbReference type="EMBL" id="AP017312">
    <property type="protein sequence ID" value="BAU27783.1"/>
    <property type="molecule type" value="Genomic_DNA"/>
</dbReference>
<dbReference type="Proteomes" id="UP000217696">
    <property type="component" value="Chromosome"/>
</dbReference>
<dbReference type="InterPro" id="IPR012854">
    <property type="entry name" value="Cu_amine_oxidase-like_N"/>
</dbReference>
<dbReference type="InterPro" id="IPR036582">
    <property type="entry name" value="Mao_N_sf"/>
</dbReference>
<dbReference type="RefSeq" id="WP_197703138.1">
    <property type="nucleotide sequence ID" value="NZ_AP017312.1"/>
</dbReference>
<dbReference type="Pfam" id="PF07833">
    <property type="entry name" value="Cu_amine_oxidN1"/>
    <property type="match status" value="1"/>
</dbReference>
<evidence type="ECO:0000313" key="2">
    <source>
        <dbReference type="EMBL" id="BAU27783.1"/>
    </source>
</evidence>
<dbReference type="KEGG" id="asoc:CB4_01957"/>
<protein>
    <submittedName>
        <fullName evidence="2">Protease inhibitor</fullName>
    </submittedName>
</protein>
<evidence type="ECO:0000313" key="3">
    <source>
        <dbReference type="Proteomes" id="UP000217696"/>
    </source>
</evidence>
<organism evidence="2 3">
    <name type="scientific">Aneurinibacillus soli</name>
    <dbReference type="NCBI Taxonomy" id="1500254"/>
    <lineage>
        <taxon>Bacteria</taxon>
        <taxon>Bacillati</taxon>
        <taxon>Bacillota</taxon>
        <taxon>Bacilli</taxon>
        <taxon>Bacillales</taxon>
        <taxon>Paenibacillaceae</taxon>
        <taxon>Aneurinibacillus group</taxon>
        <taxon>Aneurinibacillus</taxon>
    </lineage>
</organism>
<evidence type="ECO:0000259" key="1">
    <source>
        <dbReference type="Pfam" id="PF07833"/>
    </source>
</evidence>
<dbReference type="SUPFAM" id="SSF55383">
    <property type="entry name" value="Copper amine oxidase, domain N"/>
    <property type="match status" value="2"/>
</dbReference>
<proteinExistence type="predicted"/>
<keyword evidence="3" id="KW-1185">Reference proteome</keyword>
<feature type="domain" description="Copper amine oxidase-like N-terminal" evidence="1">
    <location>
        <begin position="108"/>
        <end position="215"/>
    </location>
</feature>
<dbReference type="Gene3D" id="3.30.457.10">
    <property type="entry name" value="Copper amine oxidase-like, N-terminal domain"/>
    <property type="match status" value="2"/>
</dbReference>
<name>A0A0U5BC68_9BACL</name>
<accession>A0A0U5BC68</accession>
<dbReference type="AlphaFoldDB" id="A0A0U5BC68"/>
<sequence>MKKSIVSTIVAASLVIGGTSVFADEVAQTSTTPVPTMETTEELKGLYNALQHVHNPSAREAILRNIAKYEAALKTPATPVTPPATTTGDTVTVQPVTPAAPQINITIKINGNVIVFDQEPMVVDGRTFVPLRAIFEQLGVNTQWDEKAKTVKASKGKKKMSLKIGSHQAMVDGKTVKLDQQARIVNGRTLVPLRFVSESIGAQVNWDGKTGTVDIKAQK</sequence>
<reference evidence="2 3" key="1">
    <citation type="submission" date="2015-12" db="EMBL/GenBank/DDBJ databases">
        <title>Genome sequence of Aneurinibacillus soli.</title>
        <authorList>
            <person name="Lee J.S."/>
            <person name="Lee K.C."/>
            <person name="Kim K.K."/>
            <person name="Lee B.W."/>
        </authorList>
    </citation>
    <scope>NUCLEOTIDE SEQUENCE [LARGE SCALE GENOMIC DNA]</scope>
    <source>
        <strain evidence="2 3">CB4</strain>
    </source>
</reference>
<gene>
    <name evidence="2" type="ORF">CB4_01957</name>
</gene>